<name>A0A8X7VHI9_BRACI</name>
<protein>
    <submittedName>
        <fullName evidence="1">Uncharacterized protein</fullName>
    </submittedName>
</protein>
<organism evidence="1 2">
    <name type="scientific">Brassica carinata</name>
    <name type="common">Ethiopian mustard</name>
    <name type="synonym">Abyssinian cabbage</name>
    <dbReference type="NCBI Taxonomy" id="52824"/>
    <lineage>
        <taxon>Eukaryota</taxon>
        <taxon>Viridiplantae</taxon>
        <taxon>Streptophyta</taxon>
        <taxon>Embryophyta</taxon>
        <taxon>Tracheophyta</taxon>
        <taxon>Spermatophyta</taxon>
        <taxon>Magnoliopsida</taxon>
        <taxon>eudicotyledons</taxon>
        <taxon>Gunneridae</taxon>
        <taxon>Pentapetalae</taxon>
        <taxon>rosids</taxon>
        <taxon>malvids</taxon>
        <taxon>Brassicales</taxon>
        <taxon>Brassicaceae</taxon>
        <taxon>Brassiceae</taxon>
        <taxon>Brassica</taxon>
    </lineage>
</organism>
<dbReference type="Proteomes" id="UP000886595">
    <property type="component" value="Unassembled WGS sequence"/>
</dbReference>
<evidence type="ECO:0000313" key="1">
    <source>
        <dbReference type="EMBL" id="KAG2311396.1"/>
    </source>
</evidence>
<reference evidence="1 2" key="1">
    <citation type="submission" date="2020-02" db="EMBL/GenBank/DDBJ databases">
        <authorList>
            <person name="Ma Q."/>
            <person name="Huang Y."/>
            <person name="Song X."/>
            <person name="Pei D."/>
        </authorList>
    </citation>
    <scope>NUCLEOTIDE SEQUENCE [LARGE SCALE GENOMIC DNA]</scope>
    <source>
        <strain evidence="1">Sxm20200214</strain>
        <tissue evidence="1">Leaf</tissue>
    </source>
</reference>
<proteinExistence type="predicted"/>
<keyword evidence="2" id="KW-1185">Reference proteome</keyword>
<accession>A0A8X7VHI9</accession>
<dbReference type="EMBL" id="JAAMPC010000005">
    <property type="protein sequence ID" value="KAG2311396.1"/>
    <property type="molecule type" value="Genomic_DNA"/>
</dbReference>
<evidence type="ECO:0000313" key="2">
    <source>
        <dbReference type="Proteomes" id="UP000886595"/>
    </source>
</evidence>
<gene>
    <name evidence="1" type="ORF">Bca52824_022953</name>
</gene>
<sequence>MDYDWLEAVTYVHYCIPKKCTCGGPITVETDKTGRNYYLCKDFKVRFVVNLISLTILVQ</sequence>
<dbReference type="AlphaFoldDB" id="A0A8X7VHI9"/>
<comment type="caution">
    <text evidence="1">The sequence shown here is derived from an EMBL/GenBank/DDBJ whole genome shotgun (WGS) entry which is preliminary data.</text>
</comment>